<dbReference type="InterPro" id="IPR010753">
    <property type="entry name" value="DUF1330"/>
</dbReference>
<dbReference type="KEGG" id="moc:BB934_12295"/>
<dbReference type="PANTHER" id="PTHR41521:SF4">
    <property type="entry name" value="BLR0684 PROTEIN"/>
    <property type="match status" value="1"/>
</dbReference>
<reference evidence="2" key="1">
    <citation type="submission" date="2016-07" db="EMBL/GenBank/DDBJ databases">
        <title>Microvirga ossetica sp. nov. a new species of rhizobia isolated from root nodules of the legume species Vicia alpestris Steven originated from North Ossetia region in the Caucasus.</title>
        <authorList>
            <person name="Safronova V.I."/>
            <person name="Kuznetsova I.G."/>
            <person name="Sazanova A.L."/>
            <person name="Belimov A."/>
            <person name="Andronov E."/>
            <person name="Osledkin Y.S."/>
            <person name="Onishchuk O.P."/>
            <person name="Kurchak O.N."/>
            <person name="Shaposhnikov A.I."/>
            <person name="Willems A."/>
            <person name="Tikhonovich I.A."/>
        </authorList>
    </citation>
    <scope>NUCLEOTIDE SEQUENCE [LARGE SCALE GENOMIC DNA]</scope>
    <source>
        <strain evidence="2">V5/3M</strain>
    </source>
</reference>
<gene>
    <name evidence="2" type="ORF">BB934_12295</name>
</gene>
<dbReference type="Pfam" id="PF07045">
    <property type="entry name" value="DUF1330"/>
    <property type="match status" value="1"/>
</dbReference>
<dbReference type="AlphaFoldDB" id="A0A1B2EFY9"/>
<feature type="domain" description="DUF1330" evidence="1">
    <location>
        <begin position="4"/>
        <end position="96"/>
    </location>
</feature>
<name>A0A1B2EFY9_9HYPH</name>
<evidence type="ECO:0000313" key="2">
    <source>
        <dbReference type="EMBL" id="ANY78893.1"/>
    </source>
</evidence>
<dbReference type="OrthoDB" id="9806380at2"/>
<dbReference type="SUPFAM" id="SSF54909">
    <property type="entry name" value="Dimeric alpha+beta barrel"/>
    <property type="match status" value="1"/>
</dbReference>
<dbReference type="PANTHER" id="PTHR41521">
    <property type="match status" value="1"/>
</dbReference>
<proteinExistence type="predicted"/>
<evidence type="ECO:0000259" key="1">
    <source>
        <dbReference type="Pfam" id="PF07045"/>
    </source>
</evidence>
<protein>
    <recommendedName>
        <fullName evidence="1">DUF1330 domain-containing protein</fullName>
    </recommendedName>
</protein>
<organism evidence="2">
    <name type="scientific">Microvirga ossetica</name>
    <dbReference type="NCBI Taxonomy" id="1882682"/>
    <lineage>
        <taxon>Bacteria</taxon>
        <taxon>Pseudomonadati</taxon>
        <taxon>Pseudomonadota</taxon>
        <taxon>Alphaproteobacteria</taxon>
        <taxon>Hyphomicrobiales</taxon>
        <taxon>Methylobacteriaceae</taxon>
        <taxon>Microvirga</taxon>
    </lineage>
</organism>
<dbReference type="RefSeq" id="WP_099509906.1">
    <property type="nucleotide sequence ID" value="NZ_CP016616.1"/>
</dbReference>
<dbReference type="InterPro" id="IPR011008">
    <property type="entry name" value="Dimeric_a/b-barrel"/>
</dbReference>
<dbReference type="Gene3D" id="3.30.70.100">
    <property type="match status" value="1"/>
</dbReference>
<dbReference type="EMBL" id="CP016616">
    <property type="protein sequence ID" value="ANY78893.1"/>
    <property type="molecule type" value="Genomic_DNA"/>
</dbReference>
<sequence>MPAAYMIVQIKITREEGWPEYRQKVAELFARHGGRHLVRGGPVEVLEGSYDGRRLVIFEFPSMDVIRSVWDSPDYAEVKKLREGAGELDVWAVPGV</sequence>
<accession>A0A1B2EFY9</accession>